<dbReference type="InterPro" id="IPR050135">
    <property type="entry name" value="dGTPase-like"/>
</dbReference>
<dbReference type="PROSITE" id="PS51831">
    <property type="entry name" value="HD"/>
    <property type="match status" value="1"/>
</dbReference>
<dbReference type="InterPro" id="IPR023023">
    <property type="entry name" value="dNTPase_2"/>
</dbReference>
<proteinExistence type="inferred from homology"/>
<evidence type="ECO:0000256" key="1">
    <source>
        <dbReference type="ARBA" id="ARBA00022801"/>
    </source>
</evidence>
<dbReference type="HAMAP" id="MF_01212">
    <property type="entry name" value="dGTPase_type2"/>
    <property type="match status" value="1"/>
</dbReference>
<dbReference type="GO" id="GO:0006203">
    <property type="term" value="P:dGTP catabolic process"/>
    <property type="evidence" value="ECO:0007669"/>
    <property type="project" value="TreeGrafter"/>
</dbReference>
<dbReference type="Pfam" id="PF13286">
    <property type="entry name" value="HD_assoc"/>
    <property type="match status" value="1"/>
</dbReference>
<dbReference type="InterPro" id="IPR006261">
    <property type="entry name" value="dGTPase"/>
</dbReference>
<dbReference type="GO" id="GO:0008832">
    <property type="term" value="F:dGTPase activity"/>
    <property type="evidence" value="ECO:0007669"/>
    <property type="project" value="TreeGrafter"/>
</dbReference>
<dbReference type="CDD" id="cd00077">
    <property type="entry name" value="HDc"/>
    <property type="match status" value="1"/>
</dbReference>
<dbReference type="Gene3D" id="1.10.3210.10">
    <property type="entry name" value="Hypothetical protein af1432"/>
    <property type="match status" value="1"/>
</dbReference>
<dbReference type="InterPro" id="IPR003607">
    <property type="entry name" value="HD/PDEase_dom"/>
</dbReference>
<dbReference type="NCBIfam" id="TIGR01353">
    <property type="entry name" value="dGTP_triPase"/>
    <property type="match status" value="1"/>
</dbReference>
<dbReference type="Pfam" id="PF01966">
    <property type="entry name" value="HD"/>
    <property type="match status" value="1"/>
</dbReference>
<reference evidence="4" key="1">
    <citation type="submission" date="2018-05" db="EMBL/GenBank/DDBJ databases">
        <authorList>
            <person name="Lanie J.A."/>
            <person name="Ng W.-L."/>
            <person name="Kazmierczak K.M."/>
            <person name="Andrzejewski T.M."/>
            <person name="Davidsen T.M."/>
            <person name="Wayne K.J."/>
            <person name="Tettelin H."/>
            <person name="Glass J.I."/>
            <person name="Rusch D."/>
            <person name="Podicherti R."/>
            <person name="Tsui H.-C.T."/>
            <person name="Winkler M.E."/>
        </authorList>
    </citation>
    <scope>NUCLEOTIDE SEQUENCE</scope>
</reference>
<keyword evidence="1" id="KW-0378">Hydrolase</keyword>
<evidence type="ECO:0000256" key="2">
    <source>
        <dbReference type="SAM" id="MobiDB-lite"/>
    </source>
</evidence>
<dbReference type="InterPro" id="IPR006674">
    <property type="entry name" value="HD_domain"/>
</dbReference>
<accession>A0A381TWF7</accession>
<protein>
    <recommendedName>
        <fullName evidence="3">HD domain-containing protein</fullName>
    </recommendedName>
</protein>
<dbReference type="InterPro" id="IPR026875">
    <property type="entry name" value="PHydrolase_assoc_dom"/>
</dbReference>
<evidence type="ECO:0000313" key="4">
    <source>
        <dbReference type="EMBL" id="SVA20189.1"/>
    </source>
</evidence>
<dbReference type="PANTHER" id="PTHR11373:SF43">
    <property type="entry name" value="DEOXYGUANOSINETRIPHOSPHATE TRIPHOSPHOHYDROLASE-LIKE PROTEIN"/>
    <property type="match status" value="1"/>
</dbReference>
<organism evidence="4">
    <name type="scientific">marine metagenome</name>
    <dbReference type="NCBI Taxonomy" id="408172"/>
    <lineage>
        <taxon>unclassified sequences</taxon>
        <taxon>metagenomes</taxon>
        <taxon>ecological metagenomes</taxon>
    </lineage>
</organism>
<gene>
    <name evidence="4" type="ORF">METZ01_LOCUS73043</name>
</gene>
<dbReference type="FunFam" id="1.10.3210.10:FF:000024">
    <property type="entry name" value="Deoxyguanosinetriphosphate triphosphohydrolase-like protein"/>
    <property type="match status" value="1"/>
</dbReference>
<dbReference type="SMART" id="SM00471">
    <property type="entry name" value="HDc"/>
    <property type="match status" value="1"/>
</dbReference>
<sequence>MEKIASYAVTEATSKGRAHPESPHDYRNCFQRDRDRIIHSTAFRRLIYKTQVFVHHEGDLYRTRLTHSIEVAQIARTLARELLLNEELVEAIALAHDLGHTPFGHAGQDALNKCMSVFGGFEHNYQSLRVVDHLEQRYPDFPGLNLTHETREGILKHCSKKRAATIGDLGQRFINNTQPTLEAQLVDLADSIAYNNHDLDDGLRSGLIKVNDLEESPFFYKIFSQAEQKSRQQDRMVAIYQSVRKIIDLMVTDLIDASRNNIKGSKVETVEDVRGLKQPLIAFSDALFKDHNQLKIVLRAKLYSHPKVEGMYQQGETYVSTIFNRLMENPEEMPERHQLICKKQEEANQKAGRAETVADYIAGMTDRYAISEYSRLS</sequence>
<name>A0A381TWF7_9ZZZZ</name>
<feature type="region of interest" description="Disordered" evidence="2">
    <location>
        <begin position="1"/>
        <end position="24"/>
    </location>
</feature>
<dbReference type="SUPFAM" id="SSF109604">
    <property type="entry name" value="HD-domain/PDEase-like"/>
    <property type="match status" value="1"/>
</dbReference>
<dbReference type="PANTHER" id="PTHR11373">
    <property type="entry name" value="DEOXYNUCLEOSIDE TRIPHOSPHATE TRIPHOSPHOHYDROLASE"/>
    <property type="match status" value="1"/>
</dbReference>
<dbReference type="EMBL" id="UINC01005263">
    <property type="protein sequence ID" value="SVA20189.1"/>
    <property type="molecule type" value="Genomic_DNA"/>
</dbReference>
<dbReference type="NCBIfam" id="NF002326">
    <property type="entry name" value="PRK01286.1-1"/>
    <property type="match status" value="1"/>
</dbReference>
<evidence type="ECO:0000259" key="3">
    <source>
        <dbReference type="PROSITE" id="PS51831"/>
    </source>
</evidence>
<feature type="domain" description="HD" evidence="3">
    <location>
        <begin position="64"/>
        <end position="195"/>
    </location>
</feature>
<dbReference type="AlphaFoldDB" id="A0A381TWF7"/>